<proteinExistence type="predicted"/>
<evidence type="ECO:0000313" key="1">
    <source>
        <dbReference type="EMBL" id="PBK67189.1"/>
    </source>
</evidence>
<dbReference type="AlphaFoldDB" id="A0A2H3B8H5"/>
<organism evidence="1 2">
    <name type="scientific">Armillaria solidipes</name>
    <dbReference type="NCBI Taxonomy" id="1076256"/>
    <lineage>
        <taxon>Eukaryota</taxon>
        <taxon>Fungi</taxon>
        <taxon>Dikarya</taxon>
        <taxon>Basidiomycota</taxon>
        <taxon>Agaricomycotina</taxon>
        <taxon>Agaricomycetes</taxon>
        <taxon>Agaricomycetidae</taxon>
        <taxon>Agaricales</taxon>
        <taxon>Marasmiineae</taxon>
        <taxon>Physalacriaceae</taxon>
        <taxon>Armillaria</taxon>
    </lineage>
</organism>
<dbReference type="EMBL" id="KZ293437">
    <property type="protein sequence ID" value="PBK67189.1"/>
    <property type="molecule type" value="Genomic_DNA"/>
</dbReference>
<protein>
    <submittedName>
        <fullName evidence="1">Uncharacterized protein</fullName>
    </submittedName>
</protein>
<name>A0A2H3B8H5_9AGAR</name>
<gene>
    <name evidence="1" type="ORF">ARMSODRAFT_321901</name>
</gene>
<reference evidence="2" key="1">
    <citation type="journal article" date="2017" name="Nat. Ecol. Evol.">
        <title>Genome expansion and lineage-specific genetic innovations in the forest pathogenic fungi Armillaria.</title>
        <authorList>
            <person name="Sipos G."/>
            <person name="Prasanna A.N."/>
            <person name="Walter M.C."/>
            <person name="O'Connor E."/>
            <person name="Balint B."/>
            <person name="Krizsan K."/>
            <person name="Kiss B."/>
            <person name="Hess J."/>
            <person name="Varga T."/>
            <person name="Slot J."/>
            <person name="Riley R."/>
            <person name="Boka B."/>
            <person name="Rigling D."/>
            <person name="Barry K."/>
            <person name="Lee J."/>
            <person name="Mihaltcheva S."/>
            <person name="LaButti K."/>
            <person name="Lipzen A."/>
            <person name="Waldron R."/>
            <person name="Moloney N.M."/>
            <person name="Sperisen C."/>
            <person name="Kredics L."/>
            <person name="Vagvoelgyi C."/>
            <person name="Patrignani A."/>
            <person name="Fitzpatrick D."/>
            <person name="Nagy I."/>
            <person name="Doyle S."/>
            <person name="Anderson J.B."/>
            <person name="Grigoriev I.V."/>
            <person name="Gueldener U."/>
            <person name="Muensterkoetter M."/>
            <person name="Nagy L.G."/>
        </authorList>
    </citation>
    <scope>NUCLEOTIDE SEQUENCE [LARGE SCALE GENOMIC DNA]</scope>
    <source>
        <strain evidence="2">28-4</strain>
    </source>
</reference>
<sequence length="60" mass="7211">MQSYVSIHIREYASLRRDEPVCPIPPPPYHTERTFLPDIHRETTSRCASRLKRSCWLHYL</sequence>
<accession>A0A2H3B8H5</accession>
<keyword evidence="2" id="KW-1185">Reference proteome</keyword>
<dbReference type="Proteomes" id="UP000218334">
    <property type="component" value="Unassembled WGS sequence"/>
</dbReference>
<evidence type="ECO:0000313" key="2">
    <source>
        <dbReference type="Proteomes" id="UP000218334"/>
    </source>
</evidence>